<dbReference type="SMART" id="SM00267">
    <property type="entry name" value="GGDEF"/>
    <property type="match status" value="1"/>
</dbReference>
<evidence type="ECO:0000256" key="1">
    <source>
        <dbReference type="PROSITE-ProRule" id="PRU00339"/>
    </source>
</evidence>
<evidence type="ECO:0000259" key="2">
    <source>
        <dbReference type="PROSITE" id="PS50887"/>
    </source>
</evidence>
<keyword evidence="4" id="KW-1185">Reference proteome</keyword>
<accession>A0A1M5VZV2</accession>
<dbReference type="InterPro" id="IPR000160">
    <property type="entry name" value="GGDEF_dom"/>
</dbReference>
<feature type="repeat" description="TPR" evidence="1">
    <location>
        <begin position="178"/>
        <end position="211"/>
    </location>
</feature>
<dbReference type="InterPro" id="IPR029016">
    <property type="entry name" value="GAF-like_dom_sf"/>
</dbReference>
<reference evidence="3 4" key="1">
    <citation type="submission" date="2016-11" db="EMBL/GenBank/DDBJ databases">
        <authorList>
            <person name="Jaros S."/>
            <person name="Januszkiewicz K."/>
            <person name="Wedrychowicz H."/>
        </authorList>
    </citation>
    <scope>NUCLEOTIDE SEQUENCE [LARGE SCALE GENOMIC DNA]</scope>
    <source>
        <strain evidence="3 4">DSM 8605</strain>
    </source>
</reference>
<dbReference type="SUPFAM" id="SSF55073">
    <property type="entry name" value="Nucleotide cyclase"/>
    <property type="match status" value="1"/>
</dbReference>
<dbReference type="InterPro" id="IPR019734">
    <property type="entry name" value="TPR_rpt"/>
</dbReference>
<dbReference type="FunFam" id="3.30.70.270:FF:000001">
    <property type="entry name" value="Diguanylate cyclase domain protein"/>
    <property type="match status" value="1"/>
</dbReference>
<dbReference type="Proteomes" id="UP000184447">
    <property type="component" value="Unassembled WGS sequence"/>
</dbReference>
<gene>
    <name evidence="3" type="ORF">SAMN02745207_02586</name>
</gene>
<dbReference type="Pfam" id="PF13181">
    <property type="entry name" value="TPR_8"/>
    <property type="match status" value="1"/>
</dbReference>
<dbReference type="AlphaFoldDB" id="A0A1M5VZV2"/>
<protein>
    <submittedName>
        <fullName evidence="3">Diguanylate cyclase (GGDEF) domain-containing protein</fullName>
    </submittedName>
</protein>
<dbReference type="GO" id="GO:0043709">
    <property type="term" value="P:cell adhesion involved in single-species biofilm formation"/>
    <property type="evidence" value="ECO:0007669"/>
    <property type="project" value="TreeGrafter"/>
</dbReference>
<dbReference type="SMART" id="SM00065">
    <property type="entry name" value="GAF"/>
    <property type="match status" value="1"/>
</dbReference>
<dbReference type="RefSeq" id="WP_073338839.1">
    <property type="nucleotide sequence ID" value="NZ_FQXM01000014.1"/>
</dbReference>
<dbReference type="SMART" id="SM00028">
    <property type="entry name" value="TPR"/>
    <property type="match status" value="3"/>
</dbReference>
<dbReference type="GO" id="GO:1902201">
    <property type="term" value="P:negative regulation of bacterial-type flagellum-dependent cell motility"/>
    <property type="evidence" value="ECO:0007669"/>
    <property type="project" value="TreeGrafter"/>
</dbReference>
<dbReference type="InterPro" id="IPR050469">
    <property type="entry name" value="Diguanylate_Cyclase"/>
</dbReference>
<dbReference type="PANTHER" id="PTHR45138:SF9">
    <property type="entry name" value="DIGUANYLATE CYCLASE DGCM-RELATED"/>
    <property type="match status" value="1"/>
</dbReference>
<dbReference type="InterPro" id="IPR029787">
    <property type="entry name" value="Nucleotide_cyclase"/>
</dbReference>
<dbReference type="SUPFAM" id="SSF55781">
    <property type="entry name" value="GAF domain-like"/>
    <property type="match status" value="1"/>
</dbReference>
<proteinExistence type="predicted"/>
<dbReference type="Gene3D" id="3.30.70.270">
    <property type="match status" value="1"/>
</dbReference>
<dbReference type="Pfam" id="PF13185">
    <property type="entry name" value="GAF_2"/>
    <property type="match status" value="1"/>
</dbReference>
<dbReference type="GO" id="GO:0005886">
    <property type="term" value="C:plasma membrane"/>
    <property type="evidence" value="ECO:0007669"/>
    <property type="project" value="TreeGrafter"/>
</dbReference>
<dbReference type="CDD" id="cd01949">
    <property type="entry name" value="GGDEF"/>
    <property type="match status" value="1"/>
</dbReference>
<dbReference type="EMBL" id="FQXM01000014">
    <property type="protein sequence ID" value="SHH80775.1"/>
    <property type="molecule type" value="Genomic_DNA"/>
</dbReference>
<dbReference type="Pfam" id="PF00990">
    <property type="entry name" value="GGDEF"/>
    <property type="match status" value="1"/>
</dbReference>
<keyword evidence="1" id="KW-0802">TPR repeat</keyword>
<dbReference type="PROSITE" id="PS50005">
    <property type="entry name" value="TPR"/>
    <property type="match status" value="2"/>
</dbReference>
<dbReference type="Gene3D" id="3.30.450.40">
    <property type="match status" value="1"/>
</dbReference>
<evidence type="ECO:0000313" key="4">
    <source>
        <dbReference type="Proteomes" id="UP000184447"/>
    </source>
</evidence>
<dbReference type="InterPro" id="IPR011990">
    <property type="entry name" value="TPR-like_helical_dom_sf"/>
</dbReference>
<sequence>MDSFHQIDTSINILAQRNKIAEKHYGSSKIQGIEILSYVNETIVHSLKINYYQGVCTGYRVLALHYSNIGSEEKALKYLLLCEEYIKNCNLEEINYAHLYNAYVVYYSDLIGDQEKAAYYCKLSIEKSETLDNKVMLMCSKACLGAIHLKLQNHEQGIELTNSTLIYYEAKNDHLSCMYCYNNLGEAYYNLNLIDKSILYYEKAYKLALEEQDIVIIEDSSIGLSRIYSKNGDFTKAIKLLEKTIQIAKDNKVVRVETNAIFELIDIYISKEDLNKAESLLVQSKKLVDEIHNRLVDLHYNERKAKIAEKLENFKEAYYSSLKCQELTKILESENARNISNNLLKTQLNKTRDRLETIFKIGRELTTMNVIDDVLIEVTQKLKKLMDVDFIGIGEIVNDSILFNHCYEEENFLTPVKYSLTDKNSFAVWSIEHQKELMLNDIESEYSLYIKETNIVNSTAMGNITHSLLYAPLIVKNEIIGVFTIQSYKKDAYSSEEFEIFKIIASYIAIAQVNAYQAEKLKNLSLIDTLTNLKNRSGFTSGFDKIVCNNFSIINSVSLIMLDLDHFKLINDNHGHMAGDLVLKKVGKLLSEYENSVDLVARIGGEEFAILIVNKSINFIRTLAEDIRYSFENTKVTYKNKQIKITTSIGVSYISVDKNKLSLFEELYYQADKALYSAKALGRNKVEFFNKKDTSN</sequence>
<dbReference type="STRING" id="1121316.SAMN02745207_02586"/>
<feature type="domain" description="GGDEF" evidence="2">
    <location>
        <begin position="555"/>
        <end position="691"/>
    </location>
</feature>
<dbReference type="InterPro" id="IPR003018">
    <property type="entry name" value="GAF"/>
</dbReference>
<dbReference type="NCBIfam" id="TIGR00254">
    <property type="entry name" value="GGDEF"/>
    <property type="match status" value="1"/>
</dbReference>
<dbReference type="InterPro" id="IPR043128">
    <property type="entry name" value="Rev_trsase/Diguanyl_cyclase"/>
</dbReference>
<dbReference type="SUPFAM" id="SSF48452">
    <property type="entry name" value="TPR-like"/>
    <property type="match status" value="2"/>
</dbReference>
<dbReference type="Gene3D" id="1.25.40.10">
    <property type="entry name" value="Tetratricopeptide repeat domain"/>
    <property type="match status" value="2"/>
</dbReference>
<dbReference type="OrthoDB" id="9805474at2"/>
<feature type="repeat" description="TPR" evidence="1">
    <location>
        <begin position="218"/>
        <end position="251"/>
    </location>
</feature>
<dbReference type="PROSITE" id="PS50887">
    <property type="entry name" value="GGDEF"/>
    <property type="match status" value="1"/>
</dbReference>
<dbReference type="PANTHER" id="PTHR45138">
    <property type="entry name" value="REGULATORY COMPONENTS OF SENSORY TRANSDUCTION SYSTEM"/>
    <property type="match status" value="1"/>
</dbReference>
<dbReference type="Pfam" id="PF13176">
    <property type="entry name" value="TPR_7"/>
    <property type="match status" value="1"/>
</dbReference>
<evidence type="ECO:0000313" key="3">
    <source>
        <dbReference type="EMBL" id="SHH80775.1"/>
    </source>
</evidence>
<name>A0A1M5VZV2_9CLOT</name>
<organism evidence="3 4">
    <name type="scientific">Clostridium grantii DSM 8605</name>
    <dbReference type="NCBI Taxonomy" id="1121316"/>
    <lineage>
        <taxon>Bacteria</taxon>
        <taxon>Bacillati</taxon>
        <taxon>Bacillota</taxon>
        <taxon>Clostridia</taxon>
        <taxon>Eubacteriales</taxon>
        <taxon>Clostridiaceae</taxon>
        <taxon>Clostridium</taxon>
    </lineage>
</organism>
<dbReference type="GO" id="GO:0052621">
    <property type="term" value="F:diguanylate cyclase activity"/>
    <property type="evidence" value="ECO:0007669"/>
    <property type="project" value="TreeGrafter"/>
</dbReference>